<gene>
    <name evidence="1" type="ORF">HMPREF9709_00907</name>
</gene>
<keyword evidence="2" id="KW-1185">Reference proteome</keyword>
<evidence type="ECO:0000313" key="2">
    <source>
        <dbReference type="Proteomes" id="UP000004191"/>
    </source>
</evidence>
<evidence type="ECO:0000313" key="1">
    <source>
        <dbReference type="EMBL" id="EHR33971.1"/>
    </source>
</evidence>
<protein>
    <submittedName>
        <fullName evidence="1">Uncharacterized protein</fullName>
    </submittedName>
</protein>
<reference evidence="1 2" key="1">
    <citation type="submission" date="2012-01" db="EMBL/GenBank/DDBJ databases">
        <title>The Genome Sequence of Helcococcus kunzii ATCC 51366.</title>
        <authorList>
            <consortium name="The Broad Institute Genome Sequencing Platform"/>
            <person name="Earl A."/>
            <person name="Ward D."/>
            <person name="Feldgarden M."/>
            <person name="Gevers D."/>
            <person name="Huys G."/>
            <person name="Young S.K."/>
            <person name="Zeng Q."/>
            <person name="Gargeya S."/>
            <person name="Fitzgerald M."/>
            <person name="Haas B."/>
            <person name="Abouelleil A."/>
            <person name="Alvarado L."/>
            <person name="Arachchi H.M."/>
            <person name="Berlin A."/>
            <person name="Chapman S.B."/>
            <person name="Gearin G."/>
            <person name="Goldberg J."/>
            <person name="Griggs A."/>
            <person name="Gujja S."/>
            <person name="Hansen M."/>
            <person name="Heiman D."/>
            <person name="Howarth C."/>
            <person name="Larimer J."/>
            <person name="Lui A."/>
            <person name="MacDonald P.J.P."/>
            <person name="McCowen C."/>
            <person name="Montmayeur A."/>
            <person name="Murphy C."/>
            <person name="Neiman D."/>
            <person name="Pearson M."/>
            <person name="Priest M."/>
            <person name="Roberts A."/>
            <person name="Saif S."/>
            <person name="Shea T."/>
            <person name="Sisk P."/>
            <person name="Stolte C."/>
            <person name="Sykes S."/>
            <person name="Wortman J."/>
            <person name="Nusbaum C."/>
            <person name="Birren B."/>
        </authorList>
    </citation>
    <scope>NUCLEOTIDE SEQUENCE [LARGE SCALE GENOMIC DNA]</scope>
    <source>
        <strain evidence="1 2">ATCC 51366</strain>
    </source>
</reference>
<sequence>MQDKMENLEYIELYDGSKKIKLRLLDTFGVDDRDYAALLDDNEELYIFEIKLEEEDAVFLPIESEKELNEILAIYNDLLDEEENLD</sequence>
<dbReference type="Pfam" id="PF06949">
    <property type="entry name" value="DUF1292"/>
    <property type="match status" value="1"/>
</dbReference>
<accession>H3NNJ6</accession>
<dbReference type="AlphaFoldDB" id="H3NNJ6"/>
<name>H3NNJ6_9FIRM</name>
<comment type="caution">
    <text evidence="1">The sequence shown here is derived from an EMBL/GenBank/DDBJ whole genome shotgun (WGS) entry which is preliminary data.</text>
</comment>
<dbReference type="Proteomes" id="UP000004191">
    <property type="component" value="Unassembled WGS sequence"/>
</dbReference>
<dbReference type="HOGENOM" id="CLU_2493630_0_0_9"/>
<dbReference type="InterPro" id="IPR009711">
    <property type="entry name" value="UPF0473"/>
</dbReference>
<dbReference type="OrthoDB" id="9811971at2"/>
<proteinExistence type="predicted"/>
<dbReference type="EMBL" id="AGEI01000021">
    <property type="protein sequence ID" value="EHR33971.1"/>
    <property type="molecule type" value="Genomic_DNA"/>
</dbReference>
<organism evidence="1 2">
    <name type="scientific">Helcococcus kunzii ATCC 51366</name>
    <dbReference type="NCBI Taxonomy" id="883114"/>
    <lineage>
        <taxon>Bacteria</taxon>
        <taxon>Bacillati</taxon>
        <taxon>Bacillota</taxon>
        <taxon>Tissierellia</taxon>
        <taxon>Tissierellales</taxon>
        <taxon>Peptoniphilaceae</taxon>
        <taxon>Helcococcus</taxon>
    </lineage>
</organism>
<dbReference type="STRING" id="883114.HMPREF9709_00907"/>